<keyword evidence="6 11" id="KW-0812">Transmembrane</keyword>
<dbReference type="PROSITE" id="PS50109">
    <property type="entry name" value="HIS_KIN"/>
    <property type="match status" value="1"/>
</dbReference>
<evidence type="ECO:0000256" key="6">
    <source>
        <dbReference type="ARBA" id="ARBA00022692"/>
    </source>
</evidence>
<reference evidence="14 15" key="1">
    <citation type="submission" date="2016-10" db="EMBL/GenBank/DDBJ databases">
        <authorList>
            <person name="de Groot N.N."/>
        </authorList>
    </citation>
    <scope>NUCLEOTIDE SEQUENCE [LARGE SCALE GENOMIC DNA]</scope>
    <source>
        <strain evidence="14 15">CGMCC 4.1859</strain>
    </source>
</reference>
<feature type="transmembrane region" description="Helical" evidence="11">
    <location>
        <begin position="12"/>
        <end position="34"/>
    </location>
</feature>
<dbReference type="InterPro" id="IPR036890">
    <property type="entry name" value="HATPase_C_sf"/>
</dbReference>
<dbReference type="PRINTS" id="PR00344">
    <property type="entry name" value="BCTRLSENSOR"/>
</dbReference>
<evidence type="ECO:0000259" key="12">
    <source>
        <dbReference type="PROSITE" id="PS50109"/>
    </source>
</evidence>
<feature type="region of interest" description="Disordered" evidence="10">
    <location>
        <begin position="93"/>
        <end position="118"/>
    </location>
</feature>
<dbReference type="InterPro" id="IPR003594">
    <property type="entry name" value="HATPase_dom"/>
</dbReference>
<keyword evidence="7 14" id="KW-0418">Kinase</keyword>
<dbReference type="InterPro" id="IPR050736">
    <property type="entry name" value="Sensor_HK_Regulatory"/>
</dbReference>
<evidence type="ECO:0000259" key="13">
    <source>
        <dbReference type="PROSITE" id="PS50885"/>
    </source>
</evidence>
<dbReference type="EC" id="2.7.13.3" evidence="3"/>
<dbReference type="CDD" id="cd06225">
    <property type="entry name" value="HAMP"/>
    <property type="match status" value="1"/>
</dbReference>
<evidence type="ECO:0000256" key="8">
    <source>
        <dbReference type="ARBA" id="ARBA00022989"/>
    </source>
</evidence>
<dbReference type="SMART" id="SM00304">
    <property type="entry name" value="HAMP"/>
    <property type="match status" value="1"/>
</dbReference>
<dbReference type="FunFam" id="3.30.565.10:FF:000006">
    <property type="entry name" value="Sensor histidine kinase WalK"/>
    <property type="match status" value="1"/>
</dbReference>
<evidence type="ECO:0000313" key="14">
    <source>
        <dbReference type="EMBL" id="SDG07953.1"/>
    </source>
</evidence>
<evidence type="ECO:0000256" key="4">
    <source>
        <dbReference type="ARBA" id="ARBA00022553"/>
    </source>
</evidence>
<protein>
    <recommendedName>
        <fullName evidence="3">histidine kinase</fullName>
        <ecNumber evidence="3">2.7.13.3</ecNumber>
    </recommendedName>
</protein>
<dbReference type="InterPro" id="IPR036097">
    <property type="entry name" value="HisK_dim/P_sf"/>
</dbReference>
<feature type="domain" description="Histidine kinase" evidence="12">
    <location>
        <begin position="381"/>
        <end position="595"/>
    </location>
</feature>
<dbReference type="SUPFAM" id="SSF47384">
    <property type="entry name" value="Homodimeric domain of signal transducing histidine kinase"/>
    <property type="match status" value="1"/>
</dbReference>
<dbReference type="GO" id="GO:0000155">
    <property type="term" value="F:phosphorelay sensor kinase activity"/>
    <property type="evidence" value="ECO:0007669"/>
    <property type="project" value="InterPro"/>
</dbReference>
<dbReference type="EMBL" id="FNAX01000014">
    <property type="protein sequence ID" value="SDG07953.1"/>
    <property type="molecule type" value="Genomic_DNA"/>
</dbReference>
<dbReference type="SMART" id="SM00388">
    <property type="entry name" value="HisKA"/>
    <property type="match status" value="1"/>
</dbReference>
<dbReference type="CDD" id="cd00082">
    <property type="entry name" value="HisKA"/>
    <property type="match status" value="1"/>
</dbReference>
<evidence type="ECO:0000256" key="9">
    <source>
        <dbReference type="ARBA" id="ARBA00023012"/>
    </source>
</evidence>
<dbReference type="InterPro" id="IPR003660">
    <property type="entry name" value="HAMP_dom"/>
</dbReference>
<sequence>MARRKVPAHRSLLVRMLLASVVIALCAVAVTAWLTVTATTHTLRTERDRSISGDTRIYDTLVGYAATHRDWDGVQGLVNRLAKQTNRTITLTTPSRGRLAGSPGSPGTPHGLPDRPAAAVDPLQVDPALAHRGEGPIDPRAVGPYRLTAKERARQRKQVAKAASCVRRRGLDPQVVELPGGRLDLRFPNPVLEYKYAETCELPDSSDAFPTRRAAMRELTTRTAACLGAEPHSVEVTPDFAVWLLGPRPRTSADPAARVCLEDARRQQLRPYVAPPASLFLGTDAHAGGSSRLTLTGDGVRRVAGAAALVLAVTVGITVVVGLRLIRPLRSLIDATRQPADRNIRIPVRGNDEIGHLTAAFNDLAERRELLEAQRTSMVNDVAHELRSPLTNIRSWLEAAQDGIAPTDRQLLDLLFDEAGALQHIIDDLRDLAAADTGELALHYEMVRVADILDQVVAGQRSRAEHAGVALEIHVDEDKHEVCADPLRLRQVIGNLVGNAVRHTPSGGRISLTCRHLGDEVRIEVRDTGSGIAPEDLPHIFDRFWRAEKSRNRRTGGSGLGLSIARKLTEAHGGTITVRSTLAEGTTFTVVVPRY</sequence>
<dbReference type="SUPFAM" id="SSF158472">
    <property type="entry name" value="HAMP domain-like"/>
    <property type="match status" value="1"/>
</dbReference>
<dbReference type="PANTHER" id="PTHR43711:SF1">
    <property type="entry name" value="HISTIDINE KINASE 1"/>
    <property type="match status" value="1"/>
</dbReference>
<dbReference type="PROSITE" id="PS50885">
    <property type="entry name" value="HAMP"/>
    <property type="match status" value="1"/>
</dbReference>
<dbReference type="Gene3D" id="1.10.287.130">
    <property type="match status" value="1"/>
</dbReference>
<evidence type="ECO:0000256" key="1">
    <source>
        <dbReference type="ARBA" id="ARBA00000085"/>
    </source>
</evidence>
<comment type="catalytic activity">
    <reaction evidence="1">
        <text>ATP + protein L-histidine = ADP + protein N-phospho-L-histidine.</text>
        <dbReference type="EC" id="2.7.13.3"/>
    </reaction>
</comment>
<dbReference type="Gene3D" id="6.10.340.10">
    <property type="match status" value="1"/>
</dbReference>
<feature type="transmembrane region" description="Helical" evidence="11">
    <location>
        <begin position="303"/>
        <end position="323"/>
    </location>
</feature>
<dbReference type="AlphaFoldDB" id="A0A1G7RB58"/>
<dbReference type="Proteomes" id="UP000198614">
    <property type="component" value="Unassembled WGS sequence"/>
</dbReference>
<dbReference type="InterPro" id="IPR005467">
    <property type="entry name" value="His_kinase_dom"/>
</dbReference>
<keyword evidence="9" id="KW-0902">Two-component regulatory system</keyword>
<gene>
    <name evidence="14" type="ORF">SAMN05216260_11460</name>
</gene>
<dbReference type="OrthoDB" id="9757990at2"/>
<dbReference type="Pfam" id="PF00512">
    <property type="entry name" value="HisKA"/>
    <property type="match status" value="1"/>
</dbReference>
<dbReference type="Pfam" id="PF00672">
    <property type="entry name" value="HAMP"/>
    <property type="match status" value="1"/>
</dbReference>
<keyword evidence="8 11" id="KW-1133">Transmembrane helix</keyword>
<dbReference type="SUPFAM" id="SSF55874">
    <property type="entry name" value="ATPase domain of HSP90 chaperone/DNA topoisomerase II/histidine kinase"/>
    <property type="match status" value="1"/>
</dbReference>
<evidence type="ECO:0000256" key="3">
    <source>
        <dbReference type="ARBA" id="ARBA00012438"/>
    </source>
</evidence>
<dbReference type="GO" id="GO:0005886">
    <property type="term" value="C:plasma membrane"/>
    <property type="evidence" value="ECO:0007669"/>
    <property type="project" value="UniProtKB-SubCell"/>
</dbReference>
<organism evidence="14 15">
    <name type="scientific">Streptomyces griseoaurantiacus</name>
    <dbReference type="NCBI Taxonomy" id="68213"/>
    <lineage>
        <taxon>Bacteria</taxon>
        <taxon>Bacillati</taxon>
        <taxon>Actinomycetota</taxon>
        <taxon>Actinomycetes</taxon>
        <taxon>Kitasatosporales</taxon>
        <taxon>Streptomycetaceae</taxon>
        <taxon>Streptomyces</taxon>
        <taxon>Streptomyces aurantiacus group</taxon>
    </lineage>
</organism>
<name>A0A1G7RB58_9ACTN</name>
<evidence type="ECO:0000313" key="15">
    <source>
        <dbReference type="Proteomes" id="UP000198614"/>
    </source>
</evidence>
<proteinExistence type="predicted"/>
<accession>A0A1G7RB58</accession>
<comment type="subcellular location">
    <subcellularLocation>
        <location evidence="2">Cell membrane</location>
    </subcellularLocation>
</comment>
<evidence type="ECO:0000256" key="7">
    <source>
        <dbReference type="ARBA" id="ARBA00022777"/>
    </source>
</evidence>
<keyword evidence="4" id="KW-0597">Phosphoprotein</keyword>
<evidence type="ECO:0000256" key="2">
    <source>
        <dbReference type="ARBA" id="ARBA00004236"/>
    </source>
</evidence>
<evidence type="ECO:0000256" key="5">
    <source>
        <dbReference type="ARBA" id="ARBA00022679"/>
    </source>
</evidence>
<evidence type="ECO:0000256" key="11">
    <source>
        <dbReference type="SAM" id="Phobius"/>
    </source>
</evidence>
<dbReference type="Pfam" id="PF02518">
    <property type="entry name" value="HATPase_c"/>
    <property type="match status" value="1"/>
</dbReference>
<dbReference type="InterPro" id="IPR004358">
    <property type="entry name" value="Sig_transdc_His_kin-like_C"/>
</dbReference>
<dbReference type="SMART" id="SM00387">
    <property type="entry name" value="HATPase_c"/>
    <property type="match status" value="1"/>
</dbReference>
<evidence type="ECO:0000256" key="10">
    <source>
        <dbReference type="SAM" id="MobiDB-lite"/>
    </source>
</evidence>
<dbReference type="PANTHER" id="PTHR43711">
    <property type="entry name" value="TWO-COMPONENT HISTIDINE KINASE"/>
    <property type="match status" value="1"/>
</dbReference>
<keyword evidence="5" id="KW-0808">Transferase</keyword>
<dbReference type="CDD" id="cd00075">
    <property type="entry name" value="HATPase"/>
    <property type="match status" value="1"/>
</dbReference>
<keyword evidence="11" id="KW-0472">Membrane</keyword>
<feature type="domain" description="HAMP" evidence="13">
    <location>
        <begin position="323"/>
        <end position="373"/>
    </location>
</feature>
<dbReference type="InterPro" id="IPR003661">
    <property type="entry name" value="HisK_dim/P_dom"/>
</dbReference>
<dbReference type="Gene3D" id="3.30.565.10">
    <property type="entry name" value="Histidine kinase-like ATPase, C-terminal domain"/>
    <property type="match status" value="1"/>
</dbReference>